<keyword evidence="3" id="KW-1185">Reference proteome</keyword>
<dbReference type="Proteomes" id="UP000235786">
    <property type="component" value="Unassembled WGS sequence"/>
</dbReference>
<evidence type="ECO:0000313" key="2">
    <source>
        <dbReference type="EMBL" id="PMD29291.1"/>
    </source>
</evidence>
<dbReference type="AlphaFoldDB" id="A0A2J6QSQ5"/>
<accession>A0A2J6QSQ5</accession>
<proteinExistence type="predicted"/>
<dbReference type="EMBL" id="KZ613976">
    <property type="protein sequence ID" value="PMD29291.1"/>
    <property type="molecule type" value="Genomic_DNA"/>
</dbReference>
<name>A0A2J6QSQ5_HYAVF</name>
<evidence type="ECO:0000313" key="1">
    <source>
        <dbReference type="EMBL" id="PMD28795.1"/>
    </source>
</evidence>
<protein>
    <submittedName>
        <fullName evidence="2">Uncharacterized protein</fullName>
    </submittedName>
</protein>
<evidence type="ECO:0000313" key="3">
    <source>
        <dbReference type="Proteomes" id="UP000235786"/>
    </source>
</evidence>
<gene>
    <name evidence="2" type="ORF">L207DRAFT_521113</name>
    <name evidence="1" type="ORF">L207DRAFT_521383</name>
</gene>
<dbReference type="EMBL" id="KZ613987">
    <property type="protein sequence ID" value="PMD28795.1"/>
    <property type="molecule type" value="Genomic_DNA"/>
</dbReference>
<sequence>MADLDTRTSRHAAFVNRESSCRLSSSRDGHKLQRIGGGLADHSIIPRLSVKARKARFWRLHESQPREEEGEVQGRLGPLHALPYLFLVR</sequence>
<organism evidence="2 3">
    <name type="scientific">Hyaloscypha variabilis (strain UAMH 11265 / GT02V1 / F)</name>
    <name type="common">Meliniomyces variabilis</name>
    <dbReference type="NCBI Taxonomy" id="1149755"/>
    <lineage>
        <taxon>Eukaryota</taxon>
        <taxon>Fungi</taxon>
        <taxon>Dikarya</taxon>
        <taxon>Ascomycota</taxon>
        <taxon>Pezizomycotina</taxon>
        <taxon>Leotiomycetes</taxon>
        <taxon>Helotiales</taxon>
        <taxon>Hyaloscyphaceae</taxon>
        <taxon>Hyaloscypha</taxon>
        <taxon>Hyaloscypha variabilis</taxon>
    </lineage>
</organism>
<reference evidence="2 3" key="1">
    <citation type="submission" date="2016-04" db="EMBL/GenBank/DDBJ databases">
        <title>A degradative enzymes factory behind the ericoid mycorrhizal symbiosis.</title>
        <authorList>
            <consortium name="DOE Joint Genome Institute"/>
            <person name="Martino E."/>
            <person name="Morin E."/>
            <person name="Grelet G."/>
            <person name="Kuo A."/>
            <person name="Kohler A."/>
            <person name="Daghino S."/>
            <person name="Barry K."/>
            <person name="Choi C."/>
            <person name="Cichocki N."/>
            <person name="Clum A."/>
            <person name="Copeland A."/>
            <person name="Hainaut M."/>
            <person name="Haridas S."/>
            <person name="Labutti K."/>
            <person name="Lindquist E."/>
            <person name="Lipzen A."/>
            <person name="Khouja H.-R."/>
            <person name="Murat C."/>
            <person name="Ohm R."/>
            <person name="Olson A."/>
            <person name="Spatafora J."/>
            <person name="Veneault-Fourrey C."/>
            <person name="Henrissat B."/>
            <person name="Grigoriev I."/>
            <person name="Martin F."/>
            <person name="Perotto S."/>
        </authorList>
    </citation>
    <scope>NUCLEOTIDE SEQUENCE [LARGE SCALE GENOMIC DNA]</scope>
    <source>
        <strain evidence="2 3">F</strain>
    </source>
</reference>